<dbReference type="Gene3D" id="3.40.50.360">
    <property type="match status" value="1"/>
</dbReference>
<proteinExistence type="predicted"/>
<dbReference type="PANTHER" id="PTHR30543:SF21">
    <property type="entry name" value="NAD(P)H-DEPENDENT FMN REDUCTASE LOT6"/>
    <property type="match status" value="1"/>
</dbReference>
<dbReference type="SUPFAM" id="SSF52218">
    <property type="entry name" value="Flavoproteins"/>
    <property type="match status" value="1"/>
</dbReference>
<sequence length="197" mass="21453">MKDNQLKIAVILGSTRDGRFGPAVGTWILDQVAQRGDMEADLIDLVETPLPTVFPVLGQPPASHEARDLLAAVSPRMAAADAFVIVTPEYNHSFPAILKNAIDWHTTEWHAKPVGFVSYGAFSAGLRAVEQLRLVLAELHAVTIRDSVGFQRVWEQFDGHGKAVDPAAGAAAKVMLDRLAWWAHALRDAKALRPYAA</sequence>
<dbReference type="Proteomes" id="UP000198221">
    <property type="component" value="Chromosome I"/>
</dbReference>
<name>A0A1C5J6Z6_9ACTN</name>
<gene>
    <name evidence="2" type="ORF">GA0070613_4139</name>
</gene>
<reference evidence="3" key="1">
    <citation type="submission" date="2016-06" db="EMBL/GenBank/DDBJ databases">
        <authorList>
            <person name="Varghese N."/>
            <person name="Submissions Spin"/>
        </authorList>
    </citation>
    <scope>NUCLEOTIDE SEQUENCE [LARGE SCALE GENOMIC DNA]</scope>
    <source>
        <strain evidence="3">DSM 43819</strain>
    </source>
</reference>
<dbReference type="Pfam" id="PF03358">
    <property type="entry name" value="FMN_red"/>
    <property type="match status" value="1"/>
</dbReference>
<dbReference type="AlphaFoldDB" id="A0A1C5J6Z6"/>
<keyword evidence="3" id="KW-1185">Reference proteome</keyword>
<evidence type="ECO:0000259" key="1">
    <source>
        <dbReference type="Pfam" id="PF03358"/>
    </source>
</evidence>
<dbReference type="GO" id="GO:0005829">
    <property type="term" value="C:cytosol"/>
    <property type="evidence" value="ECO:0007669"/>
    <property type="project" value="TreeGrafter"/>
</dbReference>
<dbReference type="InterPro" id="IPR050712">
    <property type="entry name" value="NAD(P)H-dep_reductase"/>
</dbReference>
<dbReference type="InterPro" id="IPR029039">
    <property type="entry name" value="Flavoprotein-like_sf"/>
</dbReference>
<dbReference type="OrthoDB" id="9812295at2"/>
<dbReference type="RefSeq" id="WP_089013758.1">
    <property type="nucleotide sequence ID" value="NZ_LT607754.1"/>
</dbReference>
<dbReference type="GO" id="GO:0010181">
    <property type="term" value="F:FMN binding"/>
    <property type="evidence" value="ECO:0007669"/>
    <property type="project" value="TreeGrafter"/>
</dbReference>
<protein>
    <submittedName>
        <fullName evidence="2">NAD(P)H-dependent FMN reductase</fullName>
    </submittedName>
</protein>
<evidence type="ECO:0000313" key="3">
    <source>
        <dbReference type="Proteomes" id="UP000198221"/>
    </source>
</evidence>
<feature type="domain" description="NADPH-dependent FMN reductase-like" evidence="1">
    <location>
        <begin position="7"/>
        <end position="153"/>
    </location>
</feature>
<dbReference type="PANTHER" id="PTHR30543">
    <property type="entry name" value="CHROMATE REDUCTASE"/>
    <property type="match status" value="1"/>
</dbReference>
<organism evidence="2 3">
    <name type="scientific">Micromonospora inositola</name>
    <dbReference type="NCBI Taxonomy" id="47865"/>
    <lineage>
        <taxon>Bacteria</taxon>
        <taxon>Bacillati</taxon>
        <taxon>Actinomycetota</taxon>
        <taxon>Actinomycetes</taxon>
        <taxon>Micromonosporales</taxon>
        <taxon>Micromonosporaceae</taxon>
        <taxon>Micromonospora</taxon>
    </lineage>
</organism>
<accession>A0A1C5J6Z6</accession>
<dbReference type="InterPro" id="IPR005025">
    <property type="entry name" value="FMN_Rdtase-like_dom"/>
</dbReference>
<dbReference type="GO" id="GO:0016491">
    <property type="term" value="F:oxidoreductase activity"/>
    <property type="evidence" value="ECO:0007669"/>
    <property type="project" value="InterPro"/>
</dbReference>
<evidence type="ECO:0000313" key="2">
    <source>
        <dbReference type="EMBL" id="SCG66315.1"/>
    </source>
</evidence>
<dbReference type="EMBL" id="LT607754">
    <property type="protein sequence ID" value="SCG66315.1"/>
    <property type="molecule type" value="Genomic_DNA"/>
</dbReference>